<evidence type="ECO:0000313" key="3">
    <source>
        <dbReference type="Proteomes" id="UP000613740"/>
    </source>
</evidence>
<reference evidence="2" key="1">
    <citation type="journal article" date="2020" name="bioRxiv">
        <title>Comparative genomics of Chlamydomonas.</title>
        <authorList>
            <person name="Craig R.J."/>
            <person name="Hasan A.R."/>
            <person name="Ness R.W."/>
            <person name="Keightley P.D."/>
        </authorList>
    </citation>
    <scope>NUCLEOTIDE SEQUENCE</scope>
    <source>
        <strain evidence="2">CCAP 11/173</strain>
    </source>
</reference>
<name>A0A835SQK2_9CHLO</name>
<evidence type="ECO:0000313" key="2">
    <source>
        <dbReference type="EMBL" id="KAG2431378.1"/>
    </source>
</evidence>
<keyword evidence="3" id="KW-1185">Reference proteome</keyword>
<gene>
    <name evidence="2" type="ORF">HYH02_013366</name>
</gene>
<accession>A0A835SQK2</accession>
<dbReference type="AlphaFoldDB" id="A0A835SQK2"/>
<protein>
    <submittedName>
        <fullName evidence="2">Uncharacterized protein</fullName>
    </submittedName>
</protein>
<keyword evidence="1" id="KW-1133">Transmembrane helix</keyword>
<comment type="caution">
    <text evidence="2">The sequence shown here is derived from an EMBL/GenBank/DDBJ whole genome shotgun (WGS) entry which is preliminary data.</text>
</comment>
<feature type="transmembrane region" description="Helical" evidence="1">
    <location>
        <begin position="84"/>
        <end position="102"/>
    </location>
</feature>
<sequence>MIFPKLLEDSSNTVASESEDGEADVLGKVAYLTLATACSMFLVCLGSAIMLFDMVTNVLNTDADFQWLAGSRLMVFMIDVPQNSLSFGCALAAAGVTLVAFAQQPLPWAGAFAGTFLGPLIGCTYLLVKGLSVRGSQERVLEGGRASMGLRTKVWVMRQKD</sequence>
<dbReference type="Proteomes" id="UP000613740">
    <property type="component" value="Unassembled WGS sequence"/>
</dbReference>
<organism evidence="2 3">
    <name type="scientific">Chlamydomonas schloesseri</name>
    <dbReference type="NCBI Taxonomy" id="2026947"/>
    <lineage>
        <taxon>Eukaryota</taxon>
        <taxon>Viridiplantae</taxon>
        <taxon>Chlorophyta</taxon>
        <taxon>core chlorophytes</taxon>
        <taxon>Chlorophyceae</taxon>
        <taxon>CS clade</taxon>
        <taxon>Chlamydomonadales</taxon>
        <taxon>Chlamydomonadaceae</taxon>
        <taxon>Chlamydomonas</taxon>
    </lineage>
</organism>
<feature type="transmembrane region" description="Helical" evidence="1">
    <location>
        <begin position="29"/>
        <end position="52"/>
    </location>
</feature>
<feature type="transmembrane region" description="Helical" evidence="1">
    <location>
        <begin position="108"/>
        <end position="128"/>
    </location>
</feature>
<proteinExistence type="predicted"/>
<keyword evidence="1" id="KW-0812">Transmembrane</keyword>
<keyword evidence="1" id="KW-0472">Membrane</keyword>
<dbReference type="EMBL" id="JAEHOD010000073">
    <property type="protein sequence ID" value="KAG2431378.1"/>
    <property type="molecule type" value="Genomic_DNA"/>
</dbReference>
<evidence type="ECO:0000256" key="1">
    <source>
        <dbReference type="SAM" id="Phobius"/>
    </source>
</evidence>